<dbReference type="Proteomes" id="UP000198875">
    <property type="component" value="Unassembled WGS sequence"/>
</dbReference>
<name>A0A0U0W473_MYCBE</name>
<evidence type="ECO:0000256" key="1">
    <source>
        <dbReference type="SAM" id="MobiDB-lite"/>
    </source>
</evidence>
<proteinExistence type="predicted"/>
<protein>
    <submittedName>
        <fullName evidence="2">Uncharacterized protein</fullName>
    </submittedName>
</protein>
<gene>
    <name evidence="2" type="ORF">BN971_00388</name>
</gene>
<reference evidence="2 3" key="1">
    <citation type="submission" date="2015-03" db="EMBL/GenBank/DDBJ databases">
        <authorList>
            <person name="Murphy D."/>
        </authorList>
    </citation>
    <scope>NUCLEOTIDE SEQUENCE [LARGE SCALE GENOMIC DNA]</scope>
    <source>
        <strain evidence="2 3">DSM 44277</strain>
    </source>
</reference>
<evidence type="ECO:0000313" key="3">
    <source>
        <dbReference type="Proteomes" id="UP000198875"/>
    </source>
</evidence>
<dbReference type="AlphaFoldDB" id="A0A0U0W473"/>
<feature type="region of interest" description="Disordered" evidence="1">
    <location>
        <begin position="1"/>
        <end position="43"/>
    </location>
</feature>
<dbReference type="EMBL" id="CSTD01000001">
    <property type="protein sequence ID" value="CPR04145.1"/>
    <property type="molecule type" value="Genomic_DNA"/>
</dbReference>
<accession>A0A0U0W473</accession>
<organism evidence="2 3">
    <name type="scientific">Mycobacterium bohemicum DSM 44277</name>
    <dbReference type="NCBI Taxonomy" id="1236609"/>
    <lineage>
        <taxon>Bacteria</taxon>
        <taxon>Bacillati</taxon>
        <taxon>Actinomycetota</taxon>
        <taxon>Actinomycetes</taxon>
        <taxon>Mycobacteriales</taxon>
        <taxon>Mycobacteriaceae</taxon>
        <taxon>Mycobacterium</taxon>
    </lineage>
</organism>
<feature type="compositionally biased region" description="Basic and acidic residues" evidence="1">
    <location>
        <begin position="33"/>
        <end position="43"/>
    </location>
</feature>
<evidence type="ECO:0000313" key="2">
    <source>
        <dbReference type="EMBL" id="CPR04145.1"/>
    </source>
</evidence>
<sequence length="43" mass="4758">MRINVENCQLPDDVPIGDAVEQQQPVDADTEDGLDRDHLADPL</sequence>